<gene>
    <name evidence="1" type="ORF">VNE69_03038</name>
</gene>
<protein>
    <submittedName>
        <fullName evidence="1">WD40 repeat domain-containing protein</fullName>
    </submittedName>
</protein>
<dbReference type="KEGG" id="vnx:VNE69_03038"/>
<evidence type="ECO:0000313" key="1">
    <source>
        <dbReference type="EMBL" id="WUR02817.1"/>
    </source>
</evidence>
<organism evidence="1 2">
    <name type="scientific">Vairimorpha necatrix</name>
    <dbReference type="NCBI Taxonomy" id="6039"/>
    <lineage>
        <taxon>Eukaryota</taxon>
        <taxon>Fungi</taxon>
        <taxon>Fungi incertae sedis</taxon>
        <taxon>Microsporidia</taxon>
        <taxon>Nosematidae</taxon>
        <taxon>Vairimorpha</taxon>
    </lineage>
</organism>
<name>A0AAX4JA25_9MICR</name>
<evidence type="ECO:0000313" key="2">
    <source>
        <dbReference type="Proteomes" id="UP001334084"/>
    </source>
</evidence>
<accession>A0AAX4JA25</accession>
<dbReference type="AlphaFoldDB" id="A0AAX4JA25"/>
<reference evidence="1" key="1">
    <citation type="journal article" date="2024" name="BMC Genomics">
        <title>Functional annotation of a divergent genome using sequence and structure-based similarity.</title>
        <authorList>
            <person name="Svedberg D."/>
            <person name="Winiger R.R."/>
            <person name="Berg A."/>
            <person name="Sharma H."/>
            <person name="Tellgren-Roth C."/>
            <person name="Debrunner-Vossbrinck B.A."/>
            <person name="Vossbrinck C.R."/>
            <person name="Barandun J."/>
        </authorList>
    </citation>
    <scope>NUCLEOTIDE SEQUENCE</scope>
    <source>
        <strain evidence="1">Illinois isolate</strain>
    </source>
</reference>
<keyword evidence="2" id="KW-1185">Reference proteome</keyword>
<proteinExistence type="predicted"/>
<dbReference type="GeneID" id="90540634"/>
<sequence>MENYYLLNYKIKQVTGDLYSNNGSIMIRKDNQIIVDDSIYLKDEYSEISHFLNYQYEFVLVENKKTIFLINKHNLNKSELGSFTDEIVEATSNNKYTLVVTKKSVILFSNEYFDIIGETNLETEICKAILSSDDVFVLIYENKVEFYNLKMEKISECKMKCLSGCYIERYNYWALVTEREIIFIEDNGCIFNRIPLIKEILQGNLYNLKCESFENKLILATGNLITLLVLVDGHWRVKFITELEGEFVSFYDRKVYSKKNDTLFYYFINKEYSKIGNMFLVSDYKDLLVYNFDKKKLAEHDFKLEFKEDIKRILVDRDEFGIIFSKRLLVFDKEFEIIRREENKFKHNICLKNTQIINEDKLIFKKKDIKILSIENSKIESSNIHNSKHKKPIKRLNDILNIHNINGKIITINTNGEIYSEENKLIFKSKPITSEYTIDYKNGKIYLLYQNTLIYDDVILDNITSFYVSDSLLYTKHDKLYLYNTFTFTDTDFKLLGTTDLEIYGISRFNSIDTYYNKEHIKKQIEKYFKNEEYSKSIEMMIKHNIKINMENINIEKMKDLNYKYIIYIIDEVIQDYDLVLDDEFVYIINKFATNKYEFTSRWTNHQILRNSTNNISDRSNTYNISDTNNIIKILYNYIKNNTIQDKSKIQIFIDDLFVAFNNNSDILDYIFMKCSRIDLCFLYTRNLERCIKLIKNNISLEEIKKNIVLYYGKIQDISKIEEICHFINEDVYILEELQTDYHKILEYYKLFDELIYYLIINKLQDELERVIKKYDLYDKLLVYIIILNNQYSERINLVELYVKGSDVKKKIWIYEYLQEWDKLLEVYLENDMYHEIFNFKYISTSNYKDKILRNLEDRNKFKDLGIIYEIYLDDPERSLKYFVLSRSTRDIYRLWKILKVNFDLLDLCVTHYRALENNKRKLDKYKKRLNNIQHDIEDDTFSVTSVCKTNRGIPGNLYEYEFYLEKINDILVELVKWTEETKMILEMSNNKELRGLLDNLKEEVKNIPELYKVGYERSKELIMCVDITAIIGN</sequence>
<dbReference type="EMBL" id="CP142728">
    <property type="protein sequence ID" value="WUR02817.1"/>
    <property type="molecule type" value="Genomic_DNA"/>
</dbReference>
<dbReference type="Proteomes" id="UP001334084">
    <property type="component" value="Chromosome 3"/>
</dbReference>
<dbReference type="RefSeq" id="XP_065328962.1">
    <property type="nucleotide sequence ID" value="XM_065472890.1"/>
</dbReference>